<dbReference type="SMART" id="SM00220">
    <property type="entry name" value="S_TKc"/>
    <property type="match status" value="1"/>
</dbReference>
<dbReference type="InterPro" id="IPR000719">
    <property type="entry name" value="Prot_kinase_dom"/>
</dbReference>
<gene>
    <name evidence="9" type="ORF">DBRI1063_LOCUS20534</name>
</gene>
<evidence type="ECO:0000256" key="7">
    <source>
        <dbReference type="SAM" id="MobiDB-lite"/>
    </source>
</evidence>
<dbReference type="SUPFAM" id="SSF56112">
    <property type="entry name" value="Protein kinase-like (PK-like)"/>
    <property type="match status" value="1"/>
</dbReference>
<dbReference type="InterPro" id="IPR017441">
    <property type="entry name" value="Protein_kinase_ATP_BS"/>
</dbReference>
<organism evidence="9">
    <name type="scientific">Ditylum brightwellii</name>
    <dbReference type="NCBI Taxonomy" id="49249"/>
    <lineage>
        <taxon>Eukaryota</taxon>
        <taxon>Sar</taxon>
        <taxon>Stramenopiles</taxon>
        <taxon>Ochrophyta</taxon>
        <taxon>Bacillariophyta</taxon>
        <taxon>Mediophyceae</taxon>
        <taxon>Lithodesmiophycidae</taxon>
        <taxon>Lithodesmiales</taxon>
        <taxon>Lithodesmiaceae</taxon>
        <taxon>Ditylum</taxon>
    </lineage>
</organism>
<dbReference type="GO" id="GO:0005524">
    <property type="term" value="F:ATP binding"/>
    <property type="evidence" value="ECO:0007669"/>
    <property type="project" value="UniProtKB-UniRule"/>
</dbReference>
<dbReference type="Gene3D" id="1.10.510.10">
    <property type="entry name" value="Transferase(Phosphotransferase) domain 1"/>
    <property type="match status" value="1"/>
</dbReference>
<dbReference type="EMBL" id="HBGN01031807">
    <property type="protein sequence ID" value="CAD9348656.1"/>
    <property type="molecule type" value="Transcribed_RNA"/>
</dbReference>
<protein>
    <recommendedName>
        <fullName evidence="8">Protein kinase domain-containing protein</fullName>
    </recommendedName>
</protein>
<accession>A0A7S1ZU65</accession>
<keyword evidence="4" id="KW-0418">Kinase</keyword>
<feature type="region of interest" description="Disordered" evidence="7">
    <location>
        <begin position="389"/>
        <end position="416"/>
    </location>
</feature>
<keyword evidence="5 6" id="KW-0067">ATP-binding</keyword>
<dbReference type="InterPro" id="IPR008271">
    <property type="entry name" value="Ser/Thr_kinase_AS"/>
</dbReference>
<proteinExistence type="predicted"/>
<evidence type="ECO:0000256" key="4">
    <source>
        <dbReference type="ARBA" id="ARBA00022777"/>
    </source>
</evidence>
<keyword evidence="3 6" id="KW-0547">Nucleotide-binding</keyword>
<reference evidence="9" key="1">
    <citation type="submission" date="2021-01" db="EMBL/GenBank/DDBJ databases">
        <authorList>
            <person name="Corre E."/>
            <person name="Pelletier E."/>
            <person name="Niang G."/>
            <person name="Scheremetjew M."/>
            <person name="Finn R."/>
            <person name="Kale V."/>
            <person name="Holt S."/>
            <person name="Cochrane G."/>
            <person name="Meng A."/>
            <person name="Brown T."/>
            <person name="Cohen L."/>
        </authorList>
    </citation>
    <scope>NUCLEOTIDE SEQUENCE</scope>
    <source>
        <strain evidence="9">Pop2</strain>
    </source>
</reference>
<evidence type="ECO:0000256" key="2">
    <source>
        <dbReference type="ARBA" id="ARBA00022679"/>
    </source>
</evidence>
<sequence length="569" mass="63799">MGCSASRASIVNDVTGNEKDYRERYLEDRILGEGEFGVVRVVHDVTSSPEDVAPLACKQIKKGFKFKDNTLMSPLKPHVLRLECSILRRLSGKCFNLQLVSLYESPSTLYIITELCTGGDLLTYVSKTMKDGLRTEDVSRIAFQLLSAVDFCAKNNIIHRDIKPDNIMFKQDTHDSELRLIDFGSGTMDGEGFDMENQPTGESSDDLAVSPLLEHTTFAGSGFYISPEMFARTYTNKTDVWSVGATLYVLVAGYPADELQKAFNILHRSKNRDLTKLPNFPTDLPDSFRGMLEDCLIYRHGKRKSAGEILRSSDFVKYHKRLAEEQNEASLTSLSVVLSGTTSRHMSYLDYQKYERSITTLLATVLSDDEFRYLLRAIKEKVAKKGASISVESAPDDEKKSMTEGEAGSSPKSEEIDESVEIMRNTRNLNILKICELKEVLEELGKTLTEGFARSLDMMGKFSNASLYENFAYRIALLEQFSPDRKWANGGDKGRGKSANNKRGSNNSIRELECDLDVSTHSNNTVNNSVHGSNVFEGFNQTGKKSSRRKLPMFGGRKKEDNLNMSSHF</sequence>
<evidence type="ECO:0000256" key="1">
    <source>
        <dbReference type="ARBA" id="ARBA00022527"/>
    </source>
</evidence>
<feature type="region of interest" description="Disordered" evidence="7">
    <location>
        <begin position="487"/>
        <end position="506"/>
    </location>
</feature>
<dbReference type="Pfam" id="PF00069">
    <property type="entry name" value="Pkinase"/>
    <property type="match status" value="1"/>
</dbReference>
<dbReference type="InterPro" id="IPR011009">
    <property type="entry name" value="Kinase-like_dom_sf"/>
</dbReference>
<evidence type="ECO:0000313" key="9">
    <source>
        <dbReference type="EMBL" id="CAD9348656.1"/>
    </source>
</evidence>
<evidence type="ECO:0000256" key="3">
    <source>
        <dbReference type="ARBA" id="ARBA00022741"/>
    </source>
</evidence>
<evidence type="ECO:0000256" key="6">
    <source>
        <dbReference type="PROSITE-ProRule" id="PRU10141"/>
    </source>
</evidence>
<keyword evidence="2" id="KW-0808">Transferase</keyword>
<keyword evidence="1" id="KW-0723">Serine/threonine-protein kinase</keyword>
<dbReference type="PROSITE" id="PS00108">
    <property type="entry name" value="PROTEIN_KINASE_ST"/>
    <property type="match status" value="1"/>
</dbReference>
<feature type="binding site" evidence="6">
    <location>
        <position position="58"/>
    </location>
    <ligand>
        <name>ATP</name>
        <dbReference type="ChEBI" id="CHEBI:30616"/>
    </ligand>
</feature>
<feature type="compositionally biased region" description="Low complexity" evidence="7">
    <location>
        <begin position="524"/>
        <end position="535"/>
    </location>
</feature>
<dbReference type="PROSITE" id="PS50011">
    <property type="entry name" value="PROTEIN_KINASE_DOM"/>
    <property type="match status" value="1"/>
</dbReference>
<name>A0A7S1ZU65_9STRA</name>
<dbReference type="GO" id="GO:0004674">
    <property type="term" value="F:protein serine/threonine kinase activity"/>
    <property type="evidence" value="ECO:0007669"/>
    <property type="project" value="UniProtKB-KW"/>
</dbReference>
<feature type="domain" description="Protein kinase" evidence="8">
    <location>
        <begin position="25"/>
        <end position="316"/>
    </location>
</feature>
<dbReference type="InterPro" id="IPR050205">
    <property type="entry name" value="CDPK_Ser/Thr_kinases"/>
</dbReference>
<feature type="region of interest" description="Disordered" evidence="7">
    <location>
        <begin position="524"/>
        <end position="569"/>
    </location>
</feature>
<dbReference type="PANTHER" id="PTHR24349">
    <property type="entry name" value="SERINE/THREONINE-PROTEIN KINASE"/>
    <property type="match status" value="1"/>
</dbReference>
<dbReference type="AlphaFoldDB" id="A0A7S1ZU65"/>
<dbReference type="PROSITE" id="PS00107">
    <property type="entry name" value="PROTEIN_KINASE_ATP"/>
    <property type="match status" value="1"/>
</dbReference>
<evidence type="ECO:0000259" key="8">
    <source>
        <dbReference type="PROSITE" id="PS50011"/>
    </source>
</evidence>
<evidence type="ECO:0000256" key="5">
    <source>
        <dbReference type="ARBA" id="ARBA00022840"/>
    </source>
</evidence>